<keyword evidence="1" id="KW-0812">Transmembrane</keyword>
<dbReference type="AlphaFoldDB" id="A0AA39MCL9"/>
<comment type="caution">
    <text evidence="2">The sequence shown here is derived from an EMBL/GenBank/DDBJ whole genome shotgun (WGS) entry which is preliminary data.</text>
</comment>
<evidence type="ECO:0000313" key="3">
    <source>
        <dbReference type="Proteomes" id="UP001175271"/>
    </source>
</evidence>
<organism evidence="2 3">
    <name type="scientific">Steinernema hermaphroditum</name>
    <dbReference type="NCBI Taxonomy" id="289476"/>
    <lineage>
        <taxon>Eukaryota</taxon>
        <taxon>Metazoa</taxon>
        <taxon>Ecdysozoa</taxon>
        <taxon>Nematoda</taxon>
        <taxon>Chromadorea</taxon>
        <taxon>Rhabditida</taxon>
        <taxon>Tylenchina</taxon>
        <taxon>Panagrolaimomorpha</taxon>
        <taxon>Strongyloidoidea</taxon>
        <taxon>Steinernematidae</taxon>
        <taxon>Steinernema</taxon>
    </lineage>
</organism>
<evidence type="ECO:0000256" key="1">
    <source>
        <dbReference type="SAM" id="Phobius"/>
    </source>
</evidence>
<keyword evidence="1" id="KW-0472">Membrane</keyword>
<reference evidence="2" key="1">
    <citation type="submission" date="2023-06" db="EMBL/GenBank/DDBJ databases">
        <title>Genomic analysis of the entomopathogenic nematode Steinernema hermaphroditum.</title>
        <authorList>
            <person name="Schwarz E.M."/>
            <person name="Heppert J.K."/>
            <person name="Baniya A."/>
            <person name="Schwartz H.T."/>
            <person name="Tan C.-H."/>
            <person name="Antoshechkin I."/>
            <person name="Sternberg P.W."/>
            <person name="Goodrich-Blair H."/>
            <person name="Dillman A.R."/>
        </authorList>
    </citation>
    <scope>NUCLEOTIDE SEQUENCE</scope>
    <source>
        <strain evidence="2">PS9179</strain>
        <tissue evidence="2">Whole animal</tissue>
    </source>
</reference>
<sequence>MPEVTFTAASGVAIETDDFKTILHRIHKLYDKPIRRTTLDYNLGYFLLGFMVTLLVVVFLLNLCGLLVLIESSIH</sequence>
<protein>
    <submittedName>
        <fullName evidence="2">Uncharacterized protein</fullName>
    </submittedName>
</protein>
<proteinExistence type="predicted"/>
<gene>
    <name evidence="2" type="ORF">QR680_011306</name>
</gene>
<name>A0AA39MCL9_9BILA</name>
<keyword evidence="1" id="KW-1133">Transmembrane helix</keyword>
<dbReference type="Proteomes" id="UP001175271">
    <property type="component" value="Unassembled WGS sequence"/>
</dbReference>
<feature type="transmembrane region" description="Helical" evidence="1">
    <location>
        <begin position="45"/>
        <end position="70"/>
    </location>
</feature>
<evidence type="ECO:0000313" key="2">
    <source>
        <dbReference type="EMBL" id="KAK0429302.1"/>
    </source>
</evidence>
<dbReference type="EMBL" id="JAUCMV010000001">
    <property type="protein sequence ID" value="KAK0429302.1"/>
    <property type="molecule type" value="Genomic_DNA"/>
</dbReference>
<keyword evidence="3" id="KW-1185">Reference proteome</keyword>
<accession>A0AA39MCL9</accession>